<dbReference type="GO" id="GO:0016757">
    <property type="term" value="F:glycosyltransferase activity"/>
    <property type="evidence" value="ECO:0007669"/>
    <property type="project" value="TreeGrafter"/>
</dbReference>
<dbReference type="PANTHER" id="PTHR46401">
    <property type="entry name" value="GLYCOSYLTRANSFERASE WBBK-RELATED"/>
    <property type="match status" value="1"/>
</dbReference>
<dbReference type="Pfam" id="PF13692">
    <property type="entry name" value="Glyco_trans_1_4"/>
    <property type="match status" value="1"/>
</dbReference>
<comment type="caution">
    <text evidence="2">The sequence shown here is derived from an EMBL/GenBank/DDBJ whole genome shotgun (WGS) entry which is preliminary data.</text>
</comment>
<gene>
    <name evidence="2" type="ORF">EOI86_07840</name>
</gene>
<dbReference type="SUPFAM" id="SSF53756">
    <property type="entry name" value="UDP-Glycosyltransferase/glycogen phosphorylase"/>
    <property type="match status" value="1"/>
</dbReference>
<dbReference type="CDD" id="cd03801">
    <property type="entry name" value="GT4_PimA-like"/>
    <property type="match status" value="1"/>
</dbReference>
<protein>
    <submittedName>
        <fullName evidence="2">Glycosyltransferase family 1 protein</fullName>
    </submittedName>
</protein>
<dbReference type="AlphaFoldDB" id="A0A3S3URV8"/>
<dbReference type="PANTHER" id="PTHR46401:SF2">
    <property type="entry name" value="GLYCOSYLTRANSFERASE WBBK-RELATED"/>
    <property type="match status" value="1"/>
</dbReference>
<dbReference type="GO" id="GO:0009103">
    <property type="term" value="P:lipopolysaccharide biosynthetic process"/>
    <property type="evidence" value="ECO:0007669"/>
    <property type="project" value="TreeGrafter"/>
</dbReference>
<keyword evidence="3" id="KW-1185">Reference proteome</keyword>
<reference evidence="3" key="1">
    <citation type="submission" date="2019-01" db="EMBL/GenBank/DDBJ databases">
        <title>Gri0909 isolated from a small marine red alga.</title>
        <authorList>
            <person name="Kim J."/>
            <person name="Jeong S.E."/>
            <person name="Jeon C.O."/>
        </authorList>
    </citation>
    <scope>NUCLEOTIDE SEQUENCE [LARGE SCALE GENOMIC DNA]</scope>
    <source>
        <strain evidence="3">Gri0909</strain>
    </source>
</reference>
<sequence length="355" mass="37608">MAQNQTIHFIFPGDPDTRTGGYAYGREIVAAMRRAGAKVQVVALPDGFPVPTDDIRRRAAGMLAEIPDGAAVIFDGLACGVLPEETAALSARTRLTALVHHPLADESGLEESESRRLFESEKQSLTYARHVIVTSGYTALRLRDFGVEDDRVTVIEPGTEAAPLARGTYPDGPVSLLAVASVTPRKGYPDLLQALKPLGDLDWRLDCVGGLEMSPAHARGVLAKAADFGDRVRFHGALPPDALPPLYDSADLFVSPSHYEGYGMAIAEAAACGLPILAASGGAVPFTTAGRAARLIKPGDISGLSAALKGLIGDPKARQGLREASLAARKELPTWDDSGMRCFLLMRGLAKDDQT</sequence>
<dbReference type="OrthoDB" id="9790710at2"/>
<dbReference type="RefSeq" id="WP_127764523.1">
    <property type="nucleotide sequence ID" value="NZ_SADE01000001.1"/>
</dbReference>
<evidence type="ECO:0000256" key="1">
    <source>
        <dbReference type="ARBA" id="ARBA00022679"/>
    </source>
</evidence>
<dbReference type="EMBL" id="SADE01000001">
    <property type="protein sequence ID" value="RVU39151.1"/>
    <property type="molecule type" value="Genomic_DNA"/>
</dbReference>
<organism evidence="2 3">
    <name type="scientific">Hwanghaeella grinnelliae</name>
    <dbReference type="NCBI Taxonomy" id="2500179"/>
    <lineage>
        <taxon>Bacteria</taxon>
        <taxon>Pseudomonadati</taxon>
        <taxon>Pseudomonadota</taxon>
        <taxon>Alphaproteobacteria</taxon>
        <taxon>Rhodospirillales</taxon>
        <taxon>Rhodospirillaceae</taxon>
        <taxon>Hwanghaeella</taxon>
    </lineage>
</organism>
<name>A0A3S3URV8_9PROT</name>
<evidence type="ECO:0000313" key="3">
    <source>
        <dbReference type="Proteomes" id="UP000287447"/>
    </source>
</evidence>
<evidence type="ECO:0000313" key="2">
    <source>
        <dbReference type="EMBL" id="RVU39151.1"/>
    </source>
</evidence>
<dbReference type="Gene3D" id="3.40.50.2000">
    <property type="entry name" value="Glycogen Phosphorylase B"/>
    <property type="match status" value="2"/>
</dbReference>
<dbReference type="Proteomes" id="UP000287447">
    <property type="component" value="Unassembled WGS sequence"/>
</dbReference>
<accession>A0A3S3URV8</accession>
<keyword evidence="1 2" id="KW-0808">Transferase</keyword>
<proteinExistence type="predicted"/>